<evidence type="ECO:0000313" key="2">
    <source>
        <dbReference type="EMBL" id="JAE02579.1"/>
    </source>
</evidence>
<name>A0A0A9EUA8_ARUDO</name>
<dbReference type="EMBL" id="GBRH01195317">
    <property type="protein sequence ID" value="JAE02579.1"/>
    <property type="molecule type" value="Transcribed_RNA"/>
</dbReference>
<protein>
    <submittedName>
        <fullName evidence="2">Uncharacterized protein</fullName>
    </submittedName>
</protein>
<reference evidence="2" key="1">
    <citation type="submission" date="2014-09" db="EMBL/GenBank/DDBJ databases">
        <authorList>
            <person name="Magalhaes I.L.F."/>
            <person name="Oliveira U."/>
            <person name="Santos F.R."/>
            <person name="Vidigal T.H.D.A."/>
            <person name="Brescovit A.D."/>
            <person name="Santos A.J."/>
        </authorList>
    </citation>
    <scope>NUCLEOTIDE SEQUENCE</scope>
    <source>
        <tissue evidence="2">Shoot tissue taken approximately 20 cm above the soil surface</tissue>
    </source>
</reference>
<dbReference type="AlphaFoldDB" id="A0A0A9EUA8"/>
<reference evidence="2" key="2">
    <citation type="journal article" date="2015" name="Data Brief">
        <title>Shoot transcriptome of the giant reed, Arundo donax.</title>
        <authorList>
            <person name="Barrero R.A."/>
            <person name="Guerrero F.D."/>
            <person name="Moolhuijzen P."/>
            <person name="Goolsby J.A."/>
            <person name="Tidwell J."/>
            <person name="Bellgard S.E."/>
            <person name="Bellgard M.I."/>
        </authorList>
    </citation>
    <scope>NUCLEOTIDE SEQUENCE</scope>
    <source>
        <tissue evidence="2">Shoot tissue taken approximately 20 cm above the soil surface</tissue>
    </source>
</reference>
<evidence type="ECO:0000256" key="1">
    <source>
        <dbReference type="SAM" id="MobiDB-lite"/>
    </source>
</evidence>
<accession>A0A0A9EUA8</accession>
<feature type="compositionally biased region" description="Low complexity" evidence="1">
    <location>
        <begin position="9"/>
        <end position="22"/>
    </location>
</feature>
<organism evidence="2">
    <name type="scientific">Arundo donax</name>
    <name type="common">Giant reed</name>
    <name type="synonym">Donax arundinaceus</name>
    <dbReference type="NCBI Taxonomy" id="35708"/>
    <lineage>
        <taxon>Eukaryota</taxon>
        <taxon>Viridiplantae</taxon>
        <taxon>Streptophyta</taxon>
        <taxon>Embryophyta</taxon>
        <taxon>Tracheophyta</taxon>
        <taxon>Spermatophyta</taxon>
        <taxon>Magnoliopsida</taxon>
        <taxon>Liliopsida</taxon>
        <taxon>Poales</taxon>
        <taxon>Poaceae</taxon>
        <taxon>PACMAD clade</taxon>
        <taxon>Arundinoideae</taxon>
        <taxon>Arundineae</taxon>
        <taxon>Arundo</taxon>
    </lineage>
</organism>
<proteinExistence type="predicted"/>
<sequence>MLQRKASCAKSRASPSGARASSLPKDSRSHLASSASSSSPSS</sequence>
<feature type="region of interest" description="Disordered" evidence="1">
    <location>
        <begin position="1"/>
        <end position="42"/>
    </location>
</feature>
<feature type="compositionally biased region" description="Low complexity" evidence="1">
    <location>
        <begin position="30"/>
        <end position="42"/>
    </location>
</feature>